<keyword evidence="4" id="KW-0378">Hydrolase</keyword>
<feature type="disulfide bond" evidence="8">
    <location>
        <begin position="859"/>
        <end position="874"/>
    </location>
</feature>
<feature type="region of interest" description="Disordered" evidence="10">
    <location>
        <begin position="499"/>
        <end position="518"/>
    </location>
</feature>
<reference evidence="14 15" key="1">
    <citation type="submission" date="2015-07" db="EMBL/GenBank/DDBJ databases">
        <title>The genome of Habropoda laboriosa.</title>
        <authorList>
            <person name="Pan H."/>
            <person name="Kapheim K."/>
        </authorList>
    </citation>
    <scope>NUCLEOTIDE SEQUENCE [LARGE SCALE GENOMIC DNA]</scope>
    <source>
        <strain evidence="14">0110345459</strain>
    </source>
</reference>
<dbReference type="EMBL" id="KQ414598">
    <property type="protein sequence ID" value="KOC69873.1"/>
    <property type="molecule type" value="Genomic_DNA"/>
</dbReference>
<keyword evidence="6 8" id="KW-1015">Disulfide bond</keyword>
<dbReference type="InterPro" id="IPR043504">
    <property type="entry name" value="Peptidase_S1_PA_chymotrypsin"/>
</dbReference>
<feature type="compositionally biased region" description="Polar residues" evidence="10">
    <location>
        <begin position="526"/>
        <end position="536"/>
    </location>
</feature>
<dbReference type="InterPro" id="IPR001254">
    <property type="entry name" value="Trypsin_dom"/>
</dbReference>
<feature type="compositionally biased region" description="Basic and acidic residues" evidence="10">
    <location>
        <begin position="645"/>
        <end position="665"/>
    </location>
</feature>
<dbReference type="SMART" id="SM00020">
    <property type="entry name" value="Tryp_SPc"/>
    <property type="match status" value="1"/>
</dbReference>
<dbReference type="CDD" id="cd00112">
    <property type="entry name" value="LDLa"/>
    <property type="match status" value="5"/>
</dbReference>
<dbReference type="SMART" id="SM00192">
    <property type="entry name" value="LDLa"/>
    <property type="match status" value="5"/>
</dbReference>
<feature type="region of interest" description="Disordered" evidence="10">
    <location>
        <begin position="292"/>
        <end position="316"/>
    </location>
</feature>
<evidence type="ECO:0000256" key="11">
    <source>
        <dbReference type="SAM" id="Phobius"/>
    </source>
</evidence>
<feature type="disulfide bond" evidence="8">
    <location>
        <begin position="801"/>
        <end position="813"/>
    </location>
</feature>
<evidence type="ECO:0000256" key="4">
    <source>
        <dbReference type="ARBA" id="ARBA00022801"/>
    </source>
</evidence>
<keyword evidence="15" id="KW-1185">Reference proteome</keyword>
<dbReference type="GO" id="GO:0016020">
    <property type="term" value="C:membrane"/>
    <property type="evidence" value="ECO:0007669"/>
    <property type="project" value="InterPro"/>
</dbReference>
<dbReference type="OrthoDB" id="9990982at2759"/>
<feature type="region of interest" description="Disordered" evidence="10">
    <location>
        <begin position="641"/>
        <end position="665"/>
    </location>
</feature>
<dbReference type="PRINTS" id="PR00261">
    <property type="entry name" value="LDLRECEPTOR"/>
</dbReference>
<evidence type="ECO:0000313" key="15">
    <source>
        <dbReference type="Proteomes" id="UP000053825"/>
    </source>
</evidence>
<dbReference type="SUPFAM" id="SSF57424">
    <property type="entry name" value="LDL receptor-like module"/>
    <property type="match status" value="5"/>
</dbReference>
<accession>A0A0L7RGE6</accession>
<dbReference type="Gene3D" id="4.10.400.10">
    <property type="entry name" value="Low-density Lipoprotein Receptor"/>
    <property type="match status" value="5"/>
</dbReference>
<evidence type="ECO:0000256" key="1">
    <source>
        <dbReference type="ARBA" id="ARBA00022670"/>
    </source>
</evidence>
<feature type="disulfide bond" evidence="8">
    <location>
        <begin position="808"/>
        <end position="826"/>
    </location>
</feature>
<feature type="transmembrane region" description="Helical" evidence="11">
    <location>
        <begin position="239"/>
        <end position="265"/>
    </location>
</feature>
<dbReference type="PANTHER" id="PTHR24252">
    <property type="entry name" value="ACROSIN-RELATED"/>
    <property type="match status" value="1"/>
</dbReference>
<dbReference type="InterPro" id="IPR036055">
    <property type="entry name" value="LDL_receptor-like_sf"/>
</dbReference>
<dbReference type="GO" id="GO:0004252">
    <property type="term" value="F:serine-type endopeptidase activity"/>
    <property type="evidence" value="ECO:0007669"/>
    <property type="project" value="InterPro"/>
</dbReference>
<keyword evidence="11" id="KW-0812">Transmembrane</keyword>
<evidence type="ECO:0000256" key="6">
    <source>
        <dbReference type="ARBA" id="ARBA00023157"/>
    </source>
</evidence>
<dbReference type="Gene3D" id="2.10.25.10">
    <property type="entry name" value="Laminin"/>
    <property type="match status" value="1"/>
</dbReference>
<dbReference type="AlphaFoldDB" id="A0A0L7RGE6"/>
<feature type="disulfide bond" evidence="8">
    <location>
        <begin position="876"/>
        <end position="888"/>
    </location>
</feature>
<keyword evidence="7" id="KW-0325">Glycoprotein</keyword>
<keyword evidence="1" id="KW-0645">Protease</keyword>
<feature type="disulfide bond" evidence="8">
    <location>
        <begin position="781"/>
        <end position="796"/>
    </location>
</feature>
<dbReference type="PROSITE" id="PS50240">
    <property type="entry name" value="TRYPSIN_DOM"/>
    <property type="match status" value="1"/>
</dbReference>
<evidence type="ECO:0000256" key="3">
    <source>
        <dbReference type="ARBA" id="ARBA00022737"/>
    </source>
</evidence>
<evidence type="ECO:0000259" key="12">
    <source>
        <dbReference type="PROSITE" id="PS50240"/>
    </source>
</evidence>
<feature type="region of interest" description="Disordered" evidence="10">
    <location>
        <begin position="1"/>
        <end position="80"/>
    </location>
</feature>
<dbReference type="InterPro" id="IPR023415">
    <property type="entry name" value="LDLR_class-A_CS"/>
</dbReference>
<dbReference type="Proteomes" id="UP000053825">
    <property type="component" value="Unassembled WGS sequence"/>
</dbReference>
<name>A0A0L7RGE6_9HYME</name>
<evidence type="ECO:0000313" key="14">
    <source>
        <dbReference type="EMBL" id="KOC69873.1"/>
    </source>
</evidence>
<evidence type="ECO:0000256" key="5">
    <source>
        <dbReference type="ARBA" id="ARBA00022825"/>
    </source>
</evidence>
<keyword evidence="5" id="KW-0720">Serine protease</keyword>
<keyword evidence="3" id="KW-0677">Repeat</keyword>
<feature type="region of interest" description="Disordered" evidence="10">
    <location>
        <begin position="577"/>
        <end position="602"/>
    </location>
</feature>
<evidence type="ECO:0000256" key="9">
    <source>
        <dbReference type="PROSITE-ProRule" id="PRU00196"/>
    </source>
</evidence>
<protein>
    <submittedName>
        <fullName evidence="14">Atrial natriuretic peptide-converting enzyme</fullName>
    </submittedName>
</protein>
<gene>
    <name evidence="14" type="ORF">WH47_07083</name>
</gene>
<feature type="domain" description="SRCR" evidence="13">
    <location>
        <begin position="919"/>
        <end position="975"/>
    </location>
</feature>
<evidence type="ECO:0000256" key="10">
    <source>
        <dbReference type="SAM" id="MobiDB-lite"/>
    </source>
</evidence>
<evidence type="ECO:0000259" key="13">
    <source>
        <dbReference type="PROSITE" id="PS50287"/>
    </source>
</evidence>
<feature type="compositionally biased region" description="Pro residues" evidence="10">
    <location>
        <begin position="300"/>
        <end position="314"/>
    </location>
</feature>
<dbReference type="Pfam" id="PF15494">
    <property type="entry name" value="SRCR_2"/>
    <property type="match status" value="1"/>
</dbReference>
<dbReference type="Gene3D" id="2.40.10.10">
    <property type="entry name" value="Trypsin-like serine proteases"/>
    <property type="match status" value="1"/>
</dbReference>
<feature type="region of interest" description="Disordered" evidence="10">
    <location>
        <begin position="526"/>
        <end position="555"/>
    </location>
</feature>
<dbReference type="InterPro" id="IPR036772">
    <property type="entry name" value="SRCR-like_dom_sf"/>
</dbReference>
<sequence length="1279" mass="143209">MSTADGMDNPAFASEEECTTEAKLDDGQQQVTLDQDHKSEGGPVENGHQRSQFVSQQYVEAGRTSPDAPYRNETRIDLPENNDKTVVEPKMNGVHGNGNNNDASFLNNSATSVQINDTGKKEQIEAVNLELVSMRPYAGNNLQTKGQEACEVPADPYEEYFVPVNEHRKYISRGPEAEVETTVAGVRFDLGPGVGREGLSLRDPAAGLVDYSHWLTALRGEKLYVTKDKRSRSSYWRRMACWGCGLLVLLVAVIIAILAATGVILTQEASEPLENLQQTNSRQFGDVRTAGSQEYVKDPPSSPPPATSSFPPWPTTDETIYDTVPSALEGLLKLDDFRWNDDLSDPKSRVYRQVSSEIEERLKNMMQQPADNDTVVKVYDISRNGEVRFRISYPPQSMPEETQQIIEQTLQLSSNMIGQYHLNSLKVNKLVDQCRTGGFGCSEWCEYNYSKGLFVCSCKTGKVLDNDGKTCIDENDLSNVEMDDEIPESNTEAVHDYVQGRSRGPGTVFEPRRPDNWDHLDFTTEKTSAGYGSSQNENEHEFHMHDSSAEPVATTEQNRVFKEESDPVHWAHDHSMHDDSMHDDSMHDHSMHDHSMHDHSMHDHPMDDHSMHDQSMHDHAMHDHSMHDHSMHDHSMHNHSMHNHSMHDHSMHDQSMHDHSMHDHSMHDHSAHEHLEQNTYTTITPTMYTKIPDAVVESTSHIDVSFLNLPPNVVFSKCTAGQFQCVNGTSRDGAYCVQLSAKCDSENDCSDGSDELNCEEEGCPGNFQCASGQCLKRDLVCNKIVDCNDGSDEKNCEHWKCQFDEFRCPSGRCIPSIWQCDGRPDCEDHRDEYNCAESCGNDKYLCPTEKWCIPLTWHCNGISECANGEDEKLCDCALDQFKCQTGGCVPENQVCDGIEHCPDHSDEWGCLMTNMTMERNLTEGQKEDEGNGNQEFGDRSSLLKIRQYNGEYRLVCSDGWSEELSNSYCQALGFSGSESTELKAWDKNQKILRLKSNPNHRMPLVTNLEQMEFCVSDKVVQVSCQEFSCGSHYGEGPTARLVGGTPASEGQWSGVALLKKPKHGAACTASVLGPMHVLASYSCIHRHKQSSGWQLFTGENLLKAHPVRNIIPYPQVKYNQFLYNNDIALVELEKPLTFSRNVSAVCLPKHPIQPRQICVMVGWGFSVNGEVDLQKYLNFLPLPTLETEKCNATSHYAGFITKDNICAGFTDTDKGPCYNDEGAPLMCVSESGGGSAKWEIQGLLSHHSRCSRGHPAIYSSVEPALSWLRHSVPALQTQS</sequence>
<comment type="caution">
    <text evidence="9">Lacks conserved residue(s) required for the propagation of feature annotation.</text>
</comment>
<proteinExistence type="predicted"/>
<evidence type="ECO:0000256" key="2">
    <source>
        <dbReference type="ARBA" id="ARBA00022729"/>
    </source>
</evidence>
<dbReference type="Pfam" id="PF00057">
    <property type="entry name" value="Ldl_recept_a"/>
    <property type="match status" value="5"/>
</dbReference>
<dbReference type="PANTHER" id="PTHR24252:SF7">
    <property type="entry name" value="HYALIN"/>
    <property type="match status" value="1"/>
</dbReference>
<evidence type="ECO:0000256" key="7">
    <source>
        <dbReference type="ARBA" id="ARBA00023180"/>
    </source>
</evidence>
<feature type="domain" description="Peptidase S1" evidence="12">
    <location>
        <begin position="1041"/>
        <end position="1273"/>
    </location>
</feature>
<dbReference type="Pfam" id="PF00089">
    <property type="entry name" value="Trypsin"/>
    <property type="match status" value="1"/>
</dbReference>
<keyword evidence="11" id="KW-1133">Transmembrane helix</keyword>
<feature type="disulfide bond" evidence="8">
    <location>
        <begin position="883"/>
        <end position="901"/>
    </location>
</feature>
<dbReference type="SUPFAM" id="SSF57196">
    <property type="entry name" value="EGF/Laminin"/>
    <property type="match status" value="1"/>
</dbReference>
<dbReference type="InterPro" id="IPR002172">
    <property type="entry name" value="LDrepeatLR_classA_rpt"/>
</dbReference>
<feature type="compositionally biased region" description="Basic and acidic residues" evidence="10">
    <location>
        <begin position="537"/>
        <end position="548"/>
    </location>
</feature>
<feature type="disulfide bond" evidence="8">
    <location>
        <begin position="743"/>
        <end position="758"/>
    </location>
</feature>
<dbReference type="STRING" id="597456.A0A0L7RGE6"/>
<dbReference type="InterPro" id="IPR001190">
    <property type="entry name" value="SRCR"/>
</dbReference>
<dbReference type="SUPFAM" id="SSF50494">
    <property type="entry name" value="Trypsin-like serine proteases"/>
    <property type="match status" value="1"/>
</dbReference>
<dbReference type="PROSITE" id="PS50287">
    <property type="entry name" value="SRCR_2"/>
    <property type="match status" value="1"/>
</dbReference>
<feature type="compositionally biased region" description="Basic and acidic residues" evidence="10">
    <location>
        <begin position="70"/>
        <end position="80"/>
    </location>
</feature>
<dbReference type="PROSITE" id="PS01209">
    <property type="entry name" value="LDLRA_1"/>
    <property type="match status" value="4"/>
</dbReference>
<dbReference type="GO" id="GO:0006508">
    <property type="term" value="P:proteolysis"/>
    <property type="evidence" value="ECO:0007669"/>
    <property type="project" value="UniProtKB-KW"/>
</dbReference>
<keyword evidence="2" id="KW-0732">Signal</keyword>
<feature type="disulfide bond" evidence="8">
    <location>
        <begin position="769"/>
        <end position="787"/>
    </location>
</feature>
<organism evidence="14 15">
    <name type="scientific">Habropoda laboriosa</name>
    <dbReference type="NCBI Taxonomy" id="597456"/>
    <lineage>
        <taxon>Eukaryota</taxon>
        <taxon>Metazoa</taxon>
        <taxon>Ecdysozoa</taxon>
        <taxon>Arthropoda</taxon>
        <taxon>Hexapoda</taxon>
        <taxon>Insecta</taxon>
        <taxon>Pterygota</taxon>
        <taxon>Neoptera</taxon>
        <taxon>Endopterygota</taxon>
        <taxon>Hymenoptera</taxon>
        <taxon>Apocrita</taxon>
        <taxon>Aculeata</taxon>
        <taxon>Apoidea</taxon>
        <taxon>Anthophila</taxon>
        <taxon>Apidae</taxon>
        <taxon>Habropoda</taxon>
    </lineage>
</organism>
<evidence type="ECO:0000256" key="8">
    <source>
        <dbReference type="PROSITE-ProRule" id="PRU00124"/>
    </source>
</evidence>
<dbReference type="CDD" id="cd00190">
    <property type="entry name" value="Tryp_SPc"/>
    <property type="match status" value="1"/>
</dbReference>
<feature type="compositionally biased region" description="Polar residues" evidence="10">
    <location>
        <begin position="49"/>
        <end position="58"/>
    </location>
</feature>
<dbReference type="PROSITE" id="PS50068">
    <property type="entry name" value="LDLRA_2"/>
    <property type="match status" value="5"/>
</dbReference>
<dbReference type="SUPFAM" id="SSF56487">
    <property type="entry name" value="SRCR-like"/>
    <property type="match status" value="1"/>
</dbReference>
<dbReference type="InterPro" id="IPR009003">
    <property type="entry name" value="Peptidase_S1_PA"/>
</dbReference>
<keyword evidence="11" id="KW-0472">Membrane</keyword>
<feature type="disulfide bond" evidence="8">
    <location>
        <begin position="820"/>
        <end position="835"/>
    </location>
</feature>
<dbReference type="FunFam" id="4.10.400.10:FF:000034">
    <property type="entry name" value="Low-density lipoprotein receptor-related protein 2"/>
    <property type="match status" value="1"/>
</dbReference>
<dbReference type="Gene3D" id="3.10.250.10">
    <property type="entry name" value="SRCR-like domain"/>
    <property type="match status" value="1"/>
</dbReference>
<feature type="disulfide bond" evidence="8">
    <location>
        <begin position="895"/>
        <end position="910"/>
    </location>
</feature>